<organism evidence="2 3">
    <name type="scientific">Dryococelus australis</name>
    <dbReference type="NCBI Taxonomy" id="614101"/>
    <lineage>
        <taxon>Eukaryota</taxon>
        <taxon>Metazoa</taxon>
        <taxon>Ecdysozoa</taxon>
        <taxon>Arthropoda</taxon>
        <taxon>Hexapoda</taxon>
        <taxon>Insecta</taxon>
        <taxon>Pterygota</taxon>
        <taxon>Neoptera</taxon>
        <taxon>Polyneoptera</taxon>
        <taxon>Phasmatodea</taxon>
        <taxon>Verophasmatodea</taxon>
        <taxon>Anareolatae</taxon>
        <taxon>Phasmatidae</taxon>
        <taxon>Eurycanthinae</taxon>
        <taxon>Dryococelus</taxon>
    </lineage>
</organism>
<name>A0ABQ9I655_9NEOP</name>
<protein>
    <submittedName>
        <fullName evidence="2">Uncharacterized protein</fullName>
    </submittedName>
</protein>
<reference evidence="2 3" key="1">
    <citation type="submission" date="2023-02" db="EMBL/GenBank/DDBJ databases">
        <title>LHISI_Scaffold_Assembly.</title>
        <authorList>
            <person name="Stuart O.P."/>
            <person name="Cleave R."/>
            <person name="Magrath M.J.L."/>
            <person name="Mikheyev A.S."/>
        </authorList>
    </citation>
    <scope>NUCLEOTIDE SEQUENCE [LARGE SCALE GENOMIC DNA]</scope>
    <source>
        <strain evidence="2">Daus_M_001</strain>
        <tissue evidence="2">Leg muscle</tissue>
    </source>
</reference>
<evidence type="ECO:0000256" key="1">
    <source>
        <dbReference type="SAM" id="MobiDB-lite"/>
    </source>
</evidence>
<gene>
    <name evidence="2" type="ORF">PR048_004328</name>
</gene>
<sequence>MRVTGVSMEQRRNERAGETASRSTALHKRRRQAYVCIRVDIQRGRGGGGFPPRAVVSARDSARLLPGRQERRLWPGRIAPPFSRPPENRRLCSSLAGNVFTPSSPRLAAGRVASMSFHRRYYCYYVTDGLHSLTEDPGGLHSLTEDPGGLHSLTEDPDGLHSLTEDPDGLHSLTEDPDGLHSLTEDPGGLHSLTEDPGGLHSLTEDPGGLHSLTEDPGGLHSLTEDPASQKQFSDTHKSPYDRVKRCRERKINIKASERVNVDSFAEVCGVQHERVCNLPAKGGALTWLRAQRKCIGAVTSHCGEGTVAPYNALFSHALLAGGVTSLVTTCRRHGSGAEELALAGGDGPRRIPEPAQGRPAPPRQLSTPATGAFFPLLRPRSEGAIRATLPRTSSAPSPLSAMLSTGAQCSRHTACTYGTFSACLQLRYPNLLCLKTKTKDMLVGACDPLTSWCCPKVGASDPLTSWCCPKLCPRVVGKYDFRYFRAHSWNVYVVNVDNGRVRQAIKDGTGYLDKRRVLTWAPIEEGTVLTTVRIGFLAGKFIESVNDFLEKTMQEDQSTTVPSSTSRLFFAVILHEEHRGAVYESM</sequence>
<accession>A0ABQ9I655</accession>
<evidence type="ECO:0000313" key="3">
    <source>
        <dbReference type="Proteomes" id="UP001159363"/>
    </source>
</evidence>
<evidence type="ECO:0000313" key="2">
    <source>
        <dbReference type="EMBL" id="KAJ8891775.1"/>
    </source>
</evidence>
<feature type="region of interest" description="Disordered" evidence="1">
    <location>
        <begin position="137"/>
        <end position="240"/>
    </location>
</feature>
<dbReference type="EMBL" id="JARBHB010000002">
    <property type="protein sequence ID" value="KAJ8891775.1"/>
    <property type="molecule type" value="Genomic_DNA"/>
</dbReference>
<proteinExistence type="predicted"/>
<dbReference type="Proteomes" id="UP001159363">
    <property type="component" value="Chromosome 2"/>
</dbReference>
<feature type="region of interest" description="Disordered" evidence="1">
    <location>
        <begin position="1"/>
        <end position="26"/>
    </location>
</feature>
<feature type="region of interest" description="Disordered" evidence="1">
    <location>
        <begin position="340"/>
        <end position="368"/>
    </location>
</feature>
<keyword evidence="3" id="KW-1185">Reference proteome</keyword>
<comment type="caution">
    <text evidence="2">The sequence shown here is derived from an EMBL/GenBank/DDBJ whole genome shotgun (WGS) entry which is preliminary data.</text>
</comment>